<name>A0A0N4W030_HAEPC</name>
<proteinExistence type="predicted"/>
<evidence type="ECO:0000313" key="2">
    <source>
        <dbReference type="Proteomes" id="UP000268014"/>
    </source>
</evidence>
<evidence type="ECO:0000313" key="3">
    <source>
        <dbReference type="WBParaSite" id="HPLM_0000290401-mRNA-1"/>
    </source>
</evidence>
<protein>
    <submittedName>
        <fullName evidence="3">Sm domain-containing protein</fullName>
    </submittedName>
</protein>
<dbReference type="WBParaSite" id="HPLM_0000290401-mRNA-1">
    <property type="protein sequence ID" value="HPLM_0000290401-mRNA-1"/>
    <property type="gene ID" value="HPLM_0000290401"/>
</dbReference>
<dbReference type="PANTHER" id="PTHR46671:SF7">
    <property type="entry name" value="CORE-2_I-BRANCHING ENZYME"/>
    <property type="match status" value="1"/>
</dbReference>
<gene>
    <name evidence="1" type="ORF">HPLM_LOCUS2897</name>
</gene>
<dbReference type="EMBL" id="UZAF01007544">
    <property type="protein sequence ID" value="VDO17457.1"/>
    <property type="molecule type" value="Genomic_DNA"/>
</dbReference>
<accession>A0A0N4W030</accession>
<dbReference type="Proteomes" id="UP000268014">
    <property type="component" value="Unassembled WGS sequence"/>
</dbReference>
<organism evidence="3">
    <name type="scientific">Haemonchus placei</name>
    <name type="common">Barber's pole worm</name>
    <dbReference type="NCBI Taxonomy" id="6290"/>
    <lineage>
        <taxon>Eukaryota</taxon>
        <taxon>Metazoa</taxon>
        <taxon>Ecdysozoa</taxon>
        <taxon>Nematoda</taxon>
        <taxon>Chromadorea</taxon>
        <taxon>Rhabditida</taxon>
        <taxon>Rhabditina</taxon>
        <taxon>Rhabditomorpha</taxon>
        <taxon>Strongyloidea</taxon>
        <taxon>Trichostrongylidae</taxon>
        <taxon>Haemonchus</taxon>
    </lineage>
</organism>
<dbReference type="STRING" id="6290.A0A0N4W030"/>
<dbReference type="AlphaFoldDB" id="A0A0N4W030"/>
<reference evidence="1 2" key="2">
    <citation type="submission" date="2018-11" db="EMBL/GenBank/DDBJ databases">
        <authorList>
            <consortium name="Pathogen Informatics"/>
        </authorList>
    </citation>
    <scope>NUCLEOTIDE SEQUENCE [LARGE SCALE GENOMIC DNA]</scope>
    <source>
        <strain evidence="1 2">MHpl1</strain>
    </source>
</reference>
<dbReference type="PANTHER" id="PTHR46671">
    <property type="entry name" value="PROTEIN CBG11221"/>
    <property type="match status" value="1"/>
</dbReference>
<dbReference type="OrthoDB" id="5851725at2759"/>
<reference evidence="3" key="1">
    <citation type="submission" date="2017-02" db="UniProtKB">
        <authorList>
            <consortium name="WormBaseParasite"/>
        </authorList>
    </citation>
    <scope>IDENTIFICATION</scope>
</reference>
<evidence type="ECO:0000313" key="1">
    <source>
        <dbReference type="EMBL" id="VDO17457.1"/>
    </source>
</evidence>
<keyword evidence="2" id="KW-1185">Reference proteome</keyword>
<sequence>MANKMMPSFDYGAVDCMHELLFNRTYLGQVDQVWNLTIYETQPYVSRCLNHRSVFLLLF</sequence>